<dbReference type="AlphaFoldDB" id="A0AAE3JFS1"/>
<dbReference type="EMBL" id="JAJEQR010000035">
    <property type="protein sequence ID" value="MCC2231653.1"/>
    <property type="molecule type" value="Genomic_DNA"/>
</dbReference>
<dbReference type="InterPro" id="IPR000873">
    <property type="entry name" value="AMP-dep_synth/lig_dom"/>
</dbReference>
<dbReference type="InterPro" id="IPR042099">
    <property type="entry name" value="ANL_N_sf"/>
</dbReference>
<evidence type="ECO:0000313" key="3">
    <source>
        <dbReference type="Proteomes" id="UP001198182"/>
    </source>
</evidence>
<organism evidence="2 3">
    <name type="scientific">Hominifimenecus microfluidus</name>
    <dbReference type="NCBI Taxonomy" id="2885348"/>
    <lineage>
        <taxon>Bacteria</taxon>
        <taxon>Bacillati</taxon>
        <taxon>Bacillota</taxon>
        <taxon>Clostridia</taxon>
        <taxon>Lachnospirales</taxon>
        <taxon>Lachnospiraceae</taxon>
        <taxon>Hominifimenecus</taxon>
    </lineage>
</organism>
<dbReference type="Pfam" id="PF00501">
    <property type="entry name" value="AMP-binding"/>
    <property type="match status" value="1"/>
</dbReference>
<comment type="caution">
    <text evidence="2">The sequence shown here is derived from an EMBL/GenBank/DDBJ whole genome shotgun (WGS) entry which is preliminary data.</text>
</comment>
<dbReference type="Gene3D" id="3.40.50.12780">
    <property type="entry name" value="N-terminal domain of ligase-like"/>
    <property type="match status" value="1"/>
</dbReference>
<evidence type="ECO:0000259" key="1">
    <source>
        <dbReference type="Pfam" id="PF00501"/>
    </source>
</evidence>
<feature type="domain" description="AMP-dependent synthetase/ligase" evidence="1">
    <location>
        <begin position="26"/>
        <end position="281"/>
    </location>
</feature>
<dbReference type="RefSeq" id="WP_308454172.1">
    <property type="nucleotide sequence ID" value="NZ_JAJEQR010000035.1"/>
</dbReference>
<dbReference type="NCBIfam" id="NF045666">
    <property type="entry name" value="DVU1553_fam_AMP"/>
    <property type="match status" value="1"/>
</dbReference>
<accession>A0AAE3JFS1</accession>
<protein>
    <submittedName>
        <fullName evidence="2">AMP-binding protein</fullName>
    </submittedName>
</protein>
<dbReference type="SUPFAM" id="SSF56801">
    <property type="entry name" value="Acetyl-CoA synthetase-like"/>
    <property type="match status" value="1"/>
</dbReference>
<dbReference type="PANTHER" id="PTHR36932">
    <property type="entry name" value="CAPSULAR POLYSACCHARIDE BIOSYNTHESIS PROTEIN"/>
    <property type="match status" value="1"/>
</dbReference>
<dbReference type="Proteomes" id="UP001198182">
    <property type="component" value="Unassembled WGS sequence"/>
</dbReference>
<dbReference type="InterPro" id="IPR053158">
    <property type="entry name" value="CapK_Type1_Caps_Biosynth"/>
</dbReference>
<sequence length="409" mass="45829">MKKQEQYVDNWIREQTGLGSALTAENLRAWQQERVREAEIYAAEHAAFYRDRKEALLSPEPGQHFFITAEDIRRRPEDFLCVSPKEIARIITIPTSGSTGRPKRIFFTEEDLMVTADFFTPGMAYMTEPGQLVTVFMEGEQVYSIGGLLRIALERREISTRVHGFVHDLKEAEQAAQGADCLVGVPGQMALLAKAAPKLRPKTVLLSGDYVPQSVVRRLESIWECEVFQHWGMTETGYGGGVECGAHCGYHLRDADLMIEIIHPETGESVPNGTWGEVVFSAFARKGMPLLHYRTGDIGRFCPDACGCGGVLPRLDKVMGRIENTIFLHNGDAISIHQLDEVLFALDGVHDYAAKLKQNPEATLSLTIEGDADPDMITEFIHKKWSGLEIRVNSGIVERKRKRSIVREK</sequence>
<gene>
    <name evidence="2" type="ORF">LKD81_11705</name>
</gene>
<reference evidence="2" key="1">
    <citation type="submission" date="2021-10" db="EMBL/GenBank/DDBJ databases">
        <title>Anaerobic single-cell dispensing facilitates the cultivation of human gut bacteria.</title>
        <authorList>
            <person name="Afrizal A."/>
        </authorList>
    </citation>
    <scope>NUCLEOTIDE SEQUENCE</scope>
    <source>
        <strain evidence="2">CLA-AA-H215</strain>
    </source>
</reference>
<proteinExistence type="predicted"/>
<keyword evidence="3" id="KW-1185">Reference proteome</keyword>
<dbReference type="PANTHER" id="PTHR36932:SF1">
    <property type="entry name" value="CAPSULAR POLYSACCHARIDE BIOSYNTHESIS PROTEIN"/>
    <property type="match status" value="1"/>
</dbReference>
<name>A0AAE3JFS1_9FIRM</name>
<evidence type="ECO:0000313" key="2">
    <source>
        <dbReference type="EMBL" id="MCC2231653.1"/>
    </source>
</evidence>